<feature type="compositionally biased region" description="Basic and acidic residues" evidence="20">
    <location>
        <begin position="1034"/>
        <end position="1052"/>
    </location>
</feature>
<dbReference type="FunFam" id="2.30.30.40:FF:000162">
    <property type="entry name" value="MIA SH3 domain ER export factor 3"/>
    <property type="match status" value="1"/>
</dbReference>
<keyword evidence="24" id="KW-1185">Reference proteome</keyword>
<feature type="compositionally biased region" description="Basic and acidic residues" evidence="20">
    <location>
        <begin position="624"/>
        <end position="638"/>
    </location>
</feature>
<keyword evidence="12" id="KW-1133">Transmembrane helix</keyword>
<evidence type="ECO:0000256" key="9">
    <source>
        <dbReference type="ARBA" id="ARBA00022824"/>
    </source>
</evidence>
<keyword evidence="15" id="KW-0325">Glycoprotein</keyword>
<dbReference type="GO" id="GO:0009306">
    <property type="term" value="P:protein secretion"/>
    <property type="evidence" value="ECO:0007669"/>
    <property type="project" value="TreeGrafter"/>
</dbReference>
<evidence type="ECO:0000256" key="12">
    <source>
        <dbReference type="ARBA" id="ARBA00022989"/>
    </source>
</evidence>
<feature type="chain" id="PRO_5029870773" description="Transport and Golgi organization protein 1 homolog" evidence="21">
    <location>
        <begin position="25"/>
        <end position="1930"/>
    </location>
</feature>
<organism evidence="23 24">
    <name type="scientific">Ameiurus melas</name>
    <name type="common">Black bullhead</name>
    <name type="synonym">Silurus melas</name>
    <dbReference type="NCBI Taxonomy" id="219545"/>
    <lineage>
        <taxon>Eukaryota</taxon>
        <taxon>Metazoa</taxon>
        <taxon>Chordata</taxon>
        <taxon>Craniata</taxon>
        <taxon>Vertebrata</taxon>
        <taxon>Euteleostomi</taxon>
        <taxon>Actinopterygii</taxon>
        <taxon>Neopterygii</taxon>
        <taxon>Teleostei</taxon>
        <taxon>Ostariophysi</taxon>
        <taxon>Siluriformes</taxon>
        <taxon>Ictaluridae</taxon>
        <taxon>Ameiurus</taxon>
    </lineage>
</organism>
<evidence type="ECO:0000259" key="22">
    <source>
        <dbReference type="PROSITE" id="PS50002"/>
    </source>
</evidence>
<keyword evidence="3" id="KW-0813">Transport</keyword>
<feature type="compositionally biased region" description="Acidic residues" evidence="20">
    <location>
        <begin position="140"/>
        <end position="149"/>
    </location>
</feature>
<feature type="compositionally biased region" description="Polar residues" evidence="20">
    <location>
        <begin position="797"/>
        <end position="811"/>
    </location>
</feature>
<feature type="region of interest" description="Disordered" evidence="20">
    <location>
        <begin position="1014"/>
        <end position="1052"/>
    </location>
</feature>
<dbReference type="GO" id="GO:0035459">
    <property type="term" value="P:vesicle cargo loading"/>
    <property type="evidence" value="ECO:0007669"/>
    <property type="project" value="TreeGrafter"/>
</dbReference>
<evidence type="ECO:0000256" key="3">
    <source>
        <dbReference type="ARBA" id="ARBA00022448"/>
    </source>
</evidence>
<feature type="region of interest" description="Disordered" evidence="20">
    <location>
        <begin position="408"/>
        <end position="430"/>
    </location>
</feature>
<keyword evidence="6" id="KW-0597">Phosphoprotein</keyword>
<evidence type="ECO:0000256" key="17">
    <source>
        <dbReference type="ARBA" id="ARBA00068894"/>
    </source>
</evidence>
<feature type="compositionally biased region" description="Polar residues" evidence="20">
    <location>
        <begin position="522"/>
        <end position="539"/>
    </location>
</feature>
<feature type="compositionally biased region" description="Polar residues" evidence="20">
    <location>
        <begin position="1726"/>
        <end position="1744"/>
    </location>
</feature>
<keyword evidence="7" id="KW-0812">Transmembrane</keyword>
<feature type="domain" description="SH3" evidence="22">
    <location>
        <begin position="41"/>
        <end position="103"/>
    </location>
</feature>
<feature type="compositionally biased region" description="Polar residues" evidence="20">
    <location>
        <begin position="1702"/>
        <end position="1713"/>
    </location>
</feature>
<dbReference type="Proteomes" id="UP000593565">
    <property type="component" value="Unassembled WGS sequence"/>
</dbReference>
<keyword evidence="11" id="KW-0653">Protein transport</keyword>
<sequence length="1930" mass="216401">MPAIGSPFNLFILFICICLSTTSPDRRFSDFKRCADDECSMLLCRGKASQDFAGPDCRFLSFKKGETIYVYYKLSGQRSDVWAGSVGNSFGYFPKDFLNINHIYTEKEIEVRAEETDFVCFDTGLDKFQSYDIDVLEDADKDGETEDASGDVVNSDSLRTESEAEHRVDTEDDGELPASEAAQLRLETAASYERDKDGYVFSDTGEDVKESSVGDSDPEQAIDKDVTDEPSPKDVGVLQESDHTTPVETFSELETTLGTTFDAVTSDDENTQKVTPYDDEDQSNGLVEQPGEVEEEIVKKPSLISFDKKPGYIEDNAPDAAESEDEQAPFQKEDIALSEDAANDGETEEASRDVVNPDLLPTGSEAEHRVDTEDDGYLRDSETAQLPLEMTASYEKDKYSYDVKKIADGDSDPEQAIDKDLPDEFSPKDVGVLQESDHTTRVEAFSKLETTLGTTFDAVTSDDENTQKVTPYDDEDQSNGLVEQPGEVEEEIVKKPSLISFDKKDNIPDATKSEDEHAPFQPSASVEATTDENVWSTIGDTVFKIVSGGERTGVPDGGDDDDDEEDDDDDEEQEVEDDTHSKTTEKGSDELQSSLVPDSDTSEVADEMKPSINDSVKNSLSDNKYAEVQEQNDDKELEEIKDKFLDTDETLIDAVESEYDPPASPLEEVKPVFDKPIEKNILNPIPSEIEPHKSEALFMEGAQSVPELDKQTDEQIDRVKNEIIYLFKETLKSETSQPDIDEEEEEVEELLEDENAVLSTKMEFTDKAEELEESIQNTNLETQLEKNELATPKQPDDNNSLEQTNENTSEQINHDEKTGLETLLDISVSSPDNEIDSNAADKIQKDSALSEEPEYSDSVQRLTLIRAHFKDEEIERILRHLSIKDLYKVEAMFTDLDHQLMSARQSYSENTEGLEHALESIVEVSENAILDQVDKMLDAREQRSRVLGLQIDQVMIDEEAAVLDDFQEFAFYLHQKYSTSITLEKENQSRFEMAENMSEEVENPVETIPLTEVTETPEVHQEASELFNSNSQEDESHSKDVGPGEDGGHFNKNEDIQAAFQDTSEIQRGPQAILENPSDILGIEIDPSSDSLDSSLASDFTDNNANYDQASTSTSDHAWDFFFLASEFLGVYAEISGVLDLWTTVSVVFLSGFQELMAALPEEWQPGPTFHGLPWKPVVATTVVGVLTVLVFMWRTVLAVKNRMYLLTEKQLAERIQQLISEKSDVLNKVTELNNAIKQYEEKLNNSEESRCSLQKEFNGLQTHYQHLNNQKEKLSINFANLCEKIANTQKQNKALNEKISTMHEGIKKYQKTLQVYDEERSKVHVLVDEAKLREDALKAQVLSFEKDNCALKEQKKSLLQDAKDWQEKHEKLSEEIKVYHKTQTELENALVHKENEIDVLSGCIAELKSLESCNDTELENDKNGDPLKSHLKQMMDVSRIKATLSVIEDERNRWFENFMAEQKVRQELEEKFQKVVHDQTNLKSEKTHLENQYKNLQQRLEITTELYHQKENILHQKLTQEELERHEKETKLSEVDGRALQAEEELNRLRQKVKDMQEELQQNERSLKAEIAVQEKKAHENWLKARASERALIEEKRECANLRQKIVECSDKMSDLEHALFKSGPLDRHMPPLQRGDSFGPSPVSGGAPSPPLMMEDPGRPPSGPVGRRGEPFGPRLLMDGHSRSADLGHPLPFRPELSVPRTSSPCTQDGSQIAPIDAKAEVTMQASTDTEAISKSQRQGSFLPSPIRESPVPASNPLPKAYAPQPMGGPFPPLNGPLPPMMRPPNGHSPMIPPGPPFGPDTCFRPPHMDSYRPPLPLRPYGPIPPSFVHGPPMRDFPSMGPRPTPHGMHDFPPNFAGPQDLPFPPRLFPSGPLPPPGAMVPPTAGAHGPAPPTPLQPRDGQEMPHATDVPPEQRVAQDAPTPAVTQC</sequence>
<keyword evidence="8 21" id="KW-0732">Signal</keyword>
<evidence type="ECO:0000256" key="7">
    <source>
        <dbReference type="ARBA" id="ARBA00022692"/>
    </source>
</evidence>
<feature type="compositionally biased region" description="Acidic residues" evidence="20">
    <location>
        <begin position="557"/>
        <end position="577"/>
    </location>
</feature>
<evidence type="ECO:0000256" key="14">
    <source>
        <dbReference type="ARBA" id="ARBA00023136"/>
    </source>
</evidence>
<keyword evidence="10" id="KW-0931">ER-Golgi transport</keyword>
<dbReference type="EMBL" id="JAAGNN010000002">
    <property type="protein sequence ID" value="KAF4092260.1"/>
    <property type="molecule type" value="Genomic_DNA"/>
</dbReference>
<feature type="compositionally biased region" description="Basic and acidic residues" evidence="20">
    <location>
        <begin position="158"/>
        <end position="169"/>
    </location>
</feature>
<feature type="compositionally biased region" description="Basic and acidic residues" evidence="20">
    <location>
        <begin position="501"/>
        <end position="518"/>
    </location>
</feature>
<keyword evidence="14" id="KW-0472">Membrane</keyword>
<protein>
    <recommendedName>
        <fullName evidence="17">Transport and Golgi organization protein 1 homolog</fullName>
    </recommendedName>
</protein>
<feature type="region of interest" description="Disordered" evidence="20">
    <location>
        <begin position="196"/>
        <end position="248"/>
    </location>
</feature>
<feature type="compositionally biased region" description="Pro residues" evidence="20">
    <location>
        <begin position="1769"/>
        <end position="1785"/>
    </location>
</feature>
<evidence type="ECO:0000256" key="5">
    <source>
        <dbReference type="ARBA" id="ARBA00022483"/>
    </source>
</evidence>
<evidence type="ECO:0000256" key="4">
    <source>
        <dbReference type="ARBA" id="ARBA00022481"/>
    </source>
</evidence>
<gene>
    <name evidence="23" type="ORF">AMELA_G00018850</name>
</gene>
<feature type="compositionally biased region" description="Polar residues" evidence="20">
    <location>
        <begin position="612"/>
        <end position="622"/>
    </location>
</feature>
<keyword evidence="5" id="KW-0268">Exocytosis</keyword>
<evidence type="ECO:0000256" key="2">
    <source>
        <dbReference type="ARBA" id="ARBA00022443"/>
    </source>
</evidence>
<dbReference type="Pfam" id="PF07653">
    <property type="entry name" value="SH3_2"/>
    <property type="match status" value="1"/>
</dbReference>
<evidence type="ECO:0000256" key="20">
    <source>
        <dbReference type="SAM" id="MobiDB-lite"/>
    </source>
</evidence>
<dbReference type="SUPFAM" id="SSF50044">
    <property type="entry name" value="SH3-domain"/>
    <property type="match status" value="1"/>
</dbReference>
<evidence type="ECO:0000256" key="19">
    <source>
        <dbReference type="SAM" id="Coils"/>
    </source>
</evidence>
<keyword evidence="4" id="KW-0488">Methylation</keyword>
<evidence type="ECO:0000256" key="11">
    <source>
        <dbReference type="ARBA" id="ARBA00022927"/>
    </source>
</evidence>
<feature type="region of interest" description="Disordered" evidence="20">
    <location>
        <begin position="1624"/>
        <end position="1930"/>
    </location>
</feature>
<keyword evidence="13 19" id="KW-0175">Coiled coil</keyword>
<evidence type="ECO:0000313" key="24">
    <source>
        <dbReference type="Proteomes" id="UP000593565"/>
    </source>
</evidence>
<dbReference type="PANTHER" id="PTHR23158">
    <property type="entry name" value="MELANOMA INHIBITORY ACTIVITY-RELATED"/>
    <property type="match status" value="1"/>
</dbReference>
<evidence type="ECO:0000256" key="1">
    <source>
        <dbReference type="ARBA" id="ARBA00004389"/>
    </source>
</evidence>
<proteinExistence type="inferred from homology"/>
<dbReference type="InterPro" id="IPR051500">
    <property type="entry name" value="cTAGE_MIA/OTOR"/>
</dbReference>
<accession>A0A7J6BB41</accession>
<keyword evidence="2 18" id="KW-0728">SH3 domain</keyword>
<feature type="compositionally biased region" description="Basic and acidic residues" evidence="20">
    <location>
        <begin position="416"/>
        <end position="427"/>
    </location>
</feature>
<evidence type="ECO:0000256" key="8">
    <source>
        <dbReference type="ARBA" id="ARBA00022729"/>
    </source>
</evidence>
<feature type="coiled-coil region" evidence="19">
    <location>
        <begin position="1356"/>
        <end position="1383"/>
    </location>
</feature>
<comment type="caution">
    <text evidence="23">The sequence shown here is derived from an EMBL/GenBank/DDBJ whole genome shotgun (WGS) entry which is preliminary data.</text>
</comment>
<feature type="region of interest" description="Disordered" evidence="20">
    <location>
        <begin position="140"/>
        <end position="176"/>
    </location>
</feature>
<evidence type="ECO:0000256" key="13">
    <source>
        <dbReference type="ARBA" id="ARBA00023054"/>
    </source>
</evidence>
<feature type="coiled-coil region" evidence="19">
    <location>
        <begin position="1466"/>
        <end position="1620"/>
    </location>
</feature>
<feature type="compositionally biased region" description="Basic and acidic residues" evidence="20">
    <location>
        <begin position="221"/>
        <end position="232"/>
    </location>
</feature>
<dbReference type="GO" id="GO:0005789">
    <property type="term" value="C:endoplasmic reticulum membrane"/>
    <property type="evidence" value="ECO:0007669"/>
    <property type="project" value="UniProtKB-SubCell"/>
</dbReference>
<evidence type="ECO:0000313" key="23">
    <source>
        <dbReference type="EMBL" id="KAF4092260.1"/>
    </source>
</evidence>
<feature type="compositionally biased region" description="Basic and acidic residues" evidence="20">
    <location>
        <begin position="365"/>
        <end position="382"/>
    </location>
</feature>
<dbReference type="InterPro" id="IPR036028">
    <property type="entry name" value="SH3-like_dom_sf"/>
</dbReference>
<dbReference type="PROSITE" id="PS50002">
    <property type="entry name" value="SH3"/>
    <property type="match status" value="1"/>
</dbReference>
<evidence type="ECO:0000256" key="10">
    <source>
        <dbReference type="ARBA" id="ARBA00022892"/>
    </source>
</evidence>
<comment type="subcellular location">
    <subcellularLocation>
        <location evidence="1">Endoplasmic reticulum membrane</location>
        <topology evidence="1">Single-pass membrane protein</topology>
    </subcellularLocation>
</comment>
<feature type="region of interest" description="Disordered" evidence="20">
    <location>
        <begin position="458"/>
        <end position="638"/>
    </location>
</feature>
<comment type="similarity">
    <text evidence="16">Belongs to the MIA/OTOR family. Tango1 subfamily.</text>
</comment>
<feature type="region of interest" description="Disordered" evidence="20">
    <location>
        <begin position="260"/>
        <end position="391"/>
    </location>
</feature>
<keyword evidence="9" id="KW-0256">Endoplasmic reticulum</keyword>
<name>A0A7J6BB41_AMEME</name>
<evidence type="ECO:0000256" key="15">
    <source>
        <dbReference type="ARBA" id="ARBA00023180"/>
    </source>
</evidence>
<evidence type="ECO:0000256" key="16">
    <source>
        <dbReference type="ARBA" id="ARBA00061139"/>
    </source>
</evidence>
<dbReference type="PANTHER" id="PTHR23158:SF54">
    <property type="entry name" value="TRANSPORT AND GOLGI ORGANIZATION PROTEIN 1 HOMOLOG"/>
    <property type="match status" value="1"/>
</dbReference>
<evidence type="ECO:0000256" key="21">
    <source>
        <dbReference type="SAM" id="SignalP"/>
    </source>
</evidence>
<dbReference type="InterPro" id="IPR001452">
    <property type="entry name" value="SH3_domain"/>
</dbReference>
<evidence type="ECO:0000256" key="6">
    <source>
        <dbReference type="ARBA" id="ARBA00022553"/>
    </source>
</evidence>
<dbReference type="GO" id="GO:0006888">
    <property type="term" value="P:endoplasmic reticulum to Golgi vesicle-mediated transport"/>
    <property type="evidence" value="ECO:0007669"/>
    <property type="project" value="TreeGrafter"/>
</dbReference>
<feature type="signal peptide" evidence="21">
    <location>
        <begin position="1"/>
        <end position="24"/>
    </location>
</feature>
<dbReference type="GO" id="GO:0048731">
    <property type="term" value="P:system development"/>
    <property type="evidence" value="ECO:0007669"/>
    <property type="project" value="UniProtKB-ARBA"/>
</dbReference>
<dbReference type="GO" id="GO:0070971">
    <property type="term" value="C:endoplasmic reticulum exit site"/>
    <property type="evidence" value="ECO:0007669"/>
    <property type="project" value="TreeGrafter"/>
</dbReference>
<dbReference type="GO" id="GO:0006887">
    <property type="term" value="P:exocytosis"/>
    <property type="evidence" value="ECO:0007669"/>
    <property type="project" value="UniProtKB-KW"/>
</dbReference>
<feature type="coiled-coil region" evidence="19">
    <location>
        <begin position="1209"/>
        <end position="1299"/>
    </location>
</feature>
<feature type="compositionally biased region" description="Basic and acidic residues" evidence="20">
    <location>
        <begin position="578"/>
        <end position="589"/>
    </location>
</feature>
<reference evidence="23 24" key="1">
    <citation type="submission" date="2020-02" db="EMBL/GenBank/DDBJ databases">
        <title>A chromosome-scale genome assembly of the black bullhead catfish (Ameiurus melas).</title>
        <authorList>
            <person name="Wen M."/>
            <person name="Zham M."/>
            <person name="Cabau C."/>
            <person name="Klopp C."/>
            <person name="Donnadieu C."/>
            <person name="Roques C."/>
            <person name="Bouchez O."/>
            <person name="Lampietro C."/>
            <person name="Jouanno E."/>
            <person name="Herpin A."/>
            <person name="Louis A."/>
            <person name="Berthelot C."/>
            <person name="Parey E."/>
            <person name="Roest-Crollius H."/>
            <person name="Braasch I."/>
            <person name="Postlethwait J."/>
            <person name="Robinson-Rechavi M."/>
            <person name="Echchiki A."/>
            <person name="Begum T."/>
            <person name="Montfort J."/>
            <person name="Schartl M."/>
            <person name="Bobe J."/>
            <person name="Guiguen Y."/>
        </authorList>
    </citation>
    <scope>NUCLEOTIDE SEQUENCE [LARGE SCALE GENOMIC DNA]</scope>
    <source>
        <strain evidence="23">M_S1</strain>
        <tissue evidence="23">Blood</tissue>
    </source>
</reference>
<dbReference type="SMART" id="SM00326">
    <property type="entry name" value="SH3"/>
    <property type="match status" value="1"/>
</dbReference>
<feature type="compositionally biased region" description="Pro residues" evidence="20">
    <location>
        <begin position="1816"/>
        <end position="1828"/>
    </location>
</feature>
<feature type="region of interest" description="Disordered" evidence="20">
    <location>
        <begin position="787"/>
        <end position="814"/>
    </location>
</feature>
<dbReference type="Gene3D" id="2.30.30.40">
    <property type="entry name" value="SH3 Domains"/>
    <property type="match status" value="1"/>
</dbReference>
<dbReference type="CDD" id="cd11893">
    <property type="entry name" value="SH3_MIA3"/>
    <property type="match status" value="1"/>
</dbReference>
<feature type="region of interest" description="Disordered" evidence="20">
    <location>
        <begin position="829"/>
        <end position="854"/>
    </location>
</feature>
<feature type="compositionally biased region" description="Pro residues" evidence="20">
    <location>
        <begin position="1864"/>
        <end position="1882"/>
    </location>
</feature>
<evidence type="ECO:0000256" key="18">
    <source>
        <dbReference type="PROSITE-ProRule" id="PRU00192"/>
    </source>
</evidence>